<proteinExistence type="predicted"/>
<sequence>MGLRTRVFGLLTHFLFCMIRRGSLHPHYTVQKAITRPEMHNPVNASPSHIKQGQFCNFVIYFRLVS</sequence>
<dbReference type="EMBL" id="CM004397">
    <property type="protein sequence ID" value="KAG8644134.1"/>
    <property type="molecule type" value="Genomic_DNA"/>
</dbReference>
<reference evidence="2" key="1">
    <citation type="journal article" date="2016" name="Nat. Biotechnol.">
        <title>Sequencing wild and cultivated cassava and related species reveals extensive interspecific hybridization and genetic diversity.</title>
        <authorList>
            <person name="Bredeson J.V."/>
            <person name="Lyons J.B."/>
            <person name="Prochnik S.E."/>
            <person name="Wu G.A."/>
            <person name="Ha C.M."/>
            <person name="Edsinger-Gonzales E."/>
            <person name="Grimwood J."/>
            <person name="Schmutz J."/>
            <person name="Rabbi I.Y."/>
            <person name="Egesi C."/>
            <person name="Nauluvula P."/>
            <person name="Lebot V."/>
            <person name="Ndunguru J."/>
            <person name="Mkamilo G."/>
            <person name="Bart R.S."/>
            <person name="Setter T.L."/>
            <person name="Gleadow R.M."/>
            <person name="Kulakow P."/>
            <person name="Ferguson M.E."/>
            <person name="Rounsley S."/>
            <person name="Rokhsar D.S."/>
        </authorList>
    </citation>
    <scope>NUCLEOTIDE SEQUENCE [LARGE SCALE GENOMIC DNA]</scope>
    <source>
        <strain evidence="2">cv. AM560-2</strain>
    </source>
</reference>
<accession>A0ACB7GUT6</accession>
<keyword evidence="2" id="KW-1185">Reference proteome</keyword>
<name>A0ACB7GUT6_MANES</name>
<evidence type="ECO:0000313" key="1">
    <source>
        <dbReference type="EMBL" id="KAG8644134.1"/>
    </source>
</evidence>
<comment type="caution">
    <text evidence="1">The sequence shown here is derived from an EMBL/GenBank/DDBJ whole genome shotgun (WGS) entry which is preliminary data.</text>
</comment>
<organism evidence="1 2">
    <name type="scientific">Manihot esculenta</name>
    <name type="common">Cassava</name>
    <name type="synonym">Jatropha manihot</name>
    <dbReference type="NCBI Taxonomy" id="3983"/>
    <lineage>
        <taxon>Eukaryota</taxon>
        <taxon>Viridiplantae</taxon>
        <taxon>Streptophyta</taxon>
        <taxon>Embryophyta</taxon>
        <taxon>Tracheophyta</taxon>
        <taxon>Spermatophyta</taxon>
        <taxon>Magnoliopsida</taxon>
        <taxon>eudicotyledons</taxon>
        <taxon>Gunneridae</taxon>
        <taxon>Pentapetalae</taxon>
        <taxon>rosids</taxon>
        <taxon>fabids</taxon>
        <taxon>Malpighiales</taxon>
        <taxon>Euphorbiaceae</taxon>
        <taxon>Crotonoideae</taxon>
        <taxon>Manihoteae</taxon>
        <taxon>Manihot</taxon>
    </lineage>
</organism>
<evidence type="ECO:0000313" key="2">
    <source>
        <dbReference type="Proteomes" id="UP000091857"/>
    </source>
</evidence>
<dbReference type="Proteomes" id="UP000091857">
    <property type="component" value="Chromosome 11"/>
</dbReference>
<gene>
    <name evidence="1" type="ORF">MANES_11G103150v8</name>
</gene>
<protein>
    <submittedName>
        <fullName evidence="1">Uncharacterized protein</fullName>
    </submittedName>
</protein>